<evidence type="ECO:0000313" key="8">
    <source>
        <dbReference type="Proteomes" id="UP001165740"/>
    </source>
</evidence>
<sequence>MSDSTEDSRDNQARRLRSLLKGRLSQETALKLIDDFEGEQGALHFVLNGAEQEVQEYLNKDPNYTKSMTVDAQFVASELDTENETTVRQFACSDCKRAWWMKVPIRKQVSSCRICLKKYDPIRRDKEWGIGKFICDCGNQFAGFGEMNVTSSECYKCNKMVPIKHMLRPRRNRGRKTTAPHSCNGVDCFSKDCTRHRDKSEKGDGCDDDDNSPVCVHPKTGQKILTYSEPHVSTGSTVTTFTRQESLDSINEGPSRRLHDINESD</sequence>
<dbReference type="PANTHER" id="PTHR16135">
    <property type="entry name" value="REPRESSOR OF YIELD OF DENV PROTEIN"/>
    <property type="match status" value="1"/>
</dbReference>
<dbReference type="GO" id="GO:0036464">
    <property type="term" value="C:cytoplasmic ribonucleoprotein granule"/>
    <property type="evidence" value="ECO:0007669"/>
    <property type="project" value="UniProtKB-SubCell"/>
</dbReference>
<protein>
    <submittedName>
        <fullName evidence="9">Shiftless antiviral inhibitor of ribosomal frameshifting protein homolog</fullName>
    </submittedName>
</protein>
<dbReference type="GO" id="GO:0005634">
    <property type="term" value="C:nucleus"/>
    <property type="evidence" value="ECO:0007669"/>
    <property type="project" value="UniProtKB-SubCell"/>
</dbReference>
<dbReference type="GeneID" id="106052318"/>
<dbReference type="Proteomes" id="UP001165740">
    <property type="component" value="Chromosome 1"/>
</dbReference>
<comment type="subcellular location">
    <subcellularLocation>
        <location evidence="2">Cytoplasm</location>
        <location evidence="2">Cytoplasmic ribonucleoprotein granule</location>
    </subcellularLocation>
    <subcellularLocation>
        <location evidence="1">Nucleus</location>
    </subcellularLocation>
</comment>
<reference evidence="9" key="1">
    <citation type="submission" date="2025-08" db="UniProtKB">
        <authorList>
            <consortium name="RefSeq"/>
        </authorList>
    </citation>
    <scope>IDENTIFICATION</scope>
</reference>
<name>A0A9W2ZAR3_BIOGL</name>
<comment type="similarity">
    <text evidence="3">Belongs to the SHFL family.</text>
</comment>
<dbReference type="OMA" id="WARFICT"/>
<keyword evidence="4" id="KW-0963">Cytoplasm</keyword>
<dbReference type="AlphaFoldDB" id="A0A9W2ZAR3"/>
<keyword evidence="8" id="KW-1185">Reference proteome</keyword>
<dbReference type="GO" id="GO:1990825">
    <property type="term" value="F:sequence-specific mRNA binding"/>
    <property type="evidence" value="ECO:0007669"/>
    <property type="project" value="TreeGrafter"/>
</dbReference>
<keyword evidence="6" id="KW-0539">Nucleus</keyword>
<dbReference type="GO" id="GO:0045087">
    <property type="term" value="P:innate immune response"/>
    <property type="evidence" value="ECO:0007669"/>
    <property type="project" value="TreeGrafter"/>
</dbReference>
<evidence type="ECO:0000256" key="2">
    <source>
        <dbReference type="ARBA" id="ARBA00004331"/>
    </source>
</evidence>
<evidence type="ECO:0000256" key="1">
    <source>
        <dbReference type="ARBA" id="ARBA00004123"/>
    </source>
</evidence>
<evidence type="ECO:0000256" key="6">
    <source>
        <dbReference type="ARBA" id="ARBA00023242"/>
    </source>
</evidence>
<proteinExistence type="inferred from homology"/>
<evidence type="ECO:0000256" key="7">
    <source>
        <dbReference type="SAM" id="MobiDB-lite"/>
    </source>
</evidence>
<dbReference type="GO" id="GO:0075523">
    <property type="term" value="P:viral translational frameshifting"/>
    <property type="evidence" value="ECO:0007669"/>
    <property type="project" value="TreeGrafter"/>
</dbReference>
<evidence type="ECO:0000256" key="3">
    <source>
        <dbReference type="ARBA" id="ARBA00005469"/>
    </source>
</evidence>
<feature type="compositionally biased region" description="Basic and acidic residues" evidence="7">
    <location>
        <begin position="254"/>
        <end position="265"/>
    </location>
</feature>
<gene>
    <name evidence="9" type="primary">LOC106052318</name>
</gene>
<evidence type="ECO:0000256" key="5">
    <source>
        <dbReference type="ARBA" id="ARBA00022884"/>
    </source>
</evidence>
<evidence type="ECO:0000256" key="4">
    <source>
        <dbReference type="ARBA" id="ARBA00022490"/>
    </source>
</evidence>
<dbReference type="OrthoDB" id="9423182at2759"/>
<evidence type="ECO:0000313" key="9">
    <source>
        <dbReference type="RefSeq" id="XP_055871991.1"/>
    </source>
</evidence>
<dbReference type="PANTHER" id="PTHR16135:SF2">
    <property type="entry name" value="SHIFTLESS ANTIVIRAL INHIBITOR OF RIBOSOMAL FRAMESHIFTING PROTEIN"/>
    <property type="match status" value="1"/>
</dbReference>
<feature type="compositionally biased region" description="Polar residues" evidence="7">
    <location>
        <begin position="231"/>
        <end position="249"/>
    </location>
</feature>
<keyword evidence="5" id="KW-0694">RNA-binding</keyword>
<dbReference type="GO" id="GO:0043022">
    <property type="term" value="F:ribosome binding"/>
    <property type="evidence" value="ECO:0007669"/>
    <property type="project" value="TreeGrafter"/>
</dbReference>
<organism evidence="8 9">
    <name type="scientific">Biomphalaria glabrata</name>
    <name type="common">Bloodfluke planorb</name>
    <name type="synonym">Freshwater snail</name>
    <dbReference type="NCBI Taxonomy" id="6526"/>
    <lineage>
        <taxon>Eukaryota</taxon>
        <taxon>Metazoa</taxon>
        <taxon>Spiralia</taxon>
        <taxon>Lophotrochozoa</taxon>
        <taxon>Mollusca</taxon>
        <taxon>Gastropoda</taxon>
        <taxon>Heterobranchia</taxon>
        <taxon>Euthyneura</taxon>
        <taxon>Panpulmonata</taxon>
        <taxon>Hygrophila</taxon>
        <taxon>Lymnaeoidea</taxon>
        <taxon>Planorbidae</taxon>
        <taxon>Biomphalaria</taxon>
    </lineage>
</organism>
<dbReference type="InterPro" id="IPR026795">
    <property type="entry name" value="SHFL"/>
</dbReference>
<dbReference type="Pfam" id="PF15135">
    <property type="entry name" value="UPF0515"/>
    <property type="match status" value="1"/>
</dbReference>
<dbReference type="RefSeq" id="XP_055871991.1">
    <property type="nucleotide sequence ID" value="XM_056016016.1"/>
</dbReference>
<accession>A0A9W2ZAR3</accession>
<feature type="region of interest" description="Disordered" evidence="7">
    <location>
        <begin position="229"/>
        <end position="265"/>
    </location>
</feature>